<feature type="transmembrane region" description="Helical" evidence="7">
    <location>
        <begin position="363"/>
        <end position="383"/>
    </location>
</feature>
<feature type="transmembrane region" description="Helical" evidence="7">
    <location>
        <begin position="153"/>
        <end position="173"/>
    </location>
</feature>
<evidence type="ECO:0000256" key="3">
    <source>
        <dbReference type="ARBA" id="ARBA00022679"/>
    </source>
</evidence>
<evidence type="ECO:0000256" key="6">
    <source>
        <dbReference type="ARBA" id="ARBA00023136"/>
    </source>
</evidence>
<dbReference type="GO" id="GO:0006629">
    <property type="term" value="P:lipid metabolic process"/>
    <property type="evidence" value="ECO:0007669"/>
    <property type="project" value="InterPro"/>
</dbReference>
<dbReference type="AlphaFoldDB" id="E4UWF8"/>
<feature type="transmembrane region" description="Helical" evidence="7">
    <location>
        <begin position="295"/>
        <end position="320"/>
    </location>
</feature>
<evidence type="ECO:0000256" key="4">
    <source>
        <dbReference type="ARBA" id="ARBA00022692"/>
    </source>
</evidence>
<name>E4UWF8_ARTGP</name>
<keyword evidence="5 7" id="KW-1133">Transmembrane helix</keyword>
<reference evidence="10" key="1">
    <citation type="journal article" date="2012" name="MBio">
        <title>Comparative genome analysis of Trichophyton rubrum and related dermatophytes reveals candidate genes involved in infection.</title>
        <authorList>
            <person name="Martinez D.A."/>
            <person name="Oliver B.G."/>
            <person name="Graeser Y."/>
            <person name="Goldberg J.M."/>
            <person name="Li W."/>
            <person name="Martinez-Rossi N.M."/>
            <person name="Monod M."/>
            <person name="Shelest E."/>
            <person name="Barton R.C."/>
            <person name="Birch E."/>
            <person name="Brakhage A.A."/>
            <person name="Chen Z."/>
            <person name="Gurr S.J."/>
            <person name="Heiman D."/>
            <person name="Heitman J."/>
            <person name="Kosti I."/>
            <person name="Rossi A."/>
            <person name="Saif S."/>
            <person name="Samalova M."/>
            <person name="Saunders C.W."/>
            <person name="Shea T."/>
            <person name="Summerbell R.C."/>
            <person name="Xu J."/>
            <person name="Young S."/>
            <person name="Zeng Q."/>
            <person name="Birren B.W."/>
            <person name="Cuomo C.A."/>
            <person name="White T.C."/>
        </authorList>
    </citation>
    <scope>NUCLEOTIDE SEQUENCE [LARGE SCALE GENOMIC DNA]</scope>
    <source>
        <strain evidence="10">ATCC MYA-4604 / CBS 118893</strain>
    </source>
</reference>
<comment type="similarity">
    <text evidence="2">Belongs to the wax synthase family.</text>
</comment>
<evidence type="ECO:0000256" key="2">
    <source>
        <dbReference type="ARBA" id="ARBA00007282"/>
    </source>
</evidence>
<keyword evidence="3" id="KW-0808">Transferase</keyword>
<accession>E4UWF8</accession>
<dbReference type="VEuPathDB" id="FungiDB:MGYG_04717"/>
<gene>
    <name evidence="9" type="ORF">MGYG_04717</name>
</gene>
<protein>
    <recommendedName>
        <fullName evidence="8">Wax synthase domain-containing protein</fullName>
    </recommendedName>
</protein>
<dbReference type="HOGENOM" id="CLU_032731_0_1_1"/>
<comment type="subcellular location">
    <subcellularLocation>
        <location evidence="1">Membrane</location>
        <topology evidence="1">Multi-pass membrane protein</topology>
    </subcellularLocation>
</comment>
<dbReference type="EMBL" id="DS989825">
    <property type="protein sequence ID" value="EFR01714.1"/>
    <property type="molecule type" value="Genomic_DNA"/>
</dbReference>
<sequence length="410" mass="46195">MEVHPILLCGAVVTGSALAVGFTRPSSILRLAVAPVLALCSFRCTTTSIDYMVRSPWAALVGAYSVTFFLHYLDIALLRGWSFEFGGPSIDPGTGHNIAEYTKKDRADNSWERLKFGFAATFSFRHIGTPYQVKNVPRFSKKNPEYVPSRSRFLLWTGFIFTASYVFLDLVTFKVDIDTNLKYFTPKNIPFFTRLPNISRDEIVMRVISTAISGITMTCIQRGIYSLVAFVSVFLAISEPREWPPFYGPVSQAFSLRRAWAISWHQFNAAKFASVSSFIVQRVLRISRGTQVYRYARLVTIFAISALLHILGDVAAGISFSSSGAVRFFATQAFGIIIEDIIVSIYCNFLVKDKSHKYHLLEKCVGFLWVGIFMAWSSPSYIYPMLYRVNSGQNDSIIPFSIMRNLMAVE</sequence>
<dbReference type="GeneID" id="10027393"/>
<dbReference type="GO" id="GO:0008374">
    <property type="term" value="F:O-acyltransferase activity"/>
    <property type="evidence" value="ECO:0007669"/>
    <property type="project" value="InterPro"/>
</dbReference>
<dbReference type="InterPro" id="IPR044851">
    <property type="entry name" value="Wax_synthase"/>
</dbReference>
<dbReference type="Proteomes" id="UP000002669">
    <property type="component" value="Unassembled WGS sequence"/>
</dbReference>
<organism evidence="10">
    <name type="scientific">Arthroderma gypseum (strain ATCC MYA-4604 / CBS 118893)</name>
    <name type="common">Microsporum gypseum</name>
    <dbReference type="NCBI Taxonomy" id="535722"/>
    <lineage>
        <taxon>Eukaryota</taxon>
        <taxon>Fungi</taxon>
        <taxon>Dikarya</taxon>
        <taxon>Ascomycota</taxon>
        <taxon>Pezizomycotina</taxon>
        <taxon>Eurotiomycetes</taxon>
        <taxon>Eurotiomycetidae</taxon>
        <taxon>Onygenales</taxon>
        <taxon>Arthrodermataceae</taxon>
        <taxon>Nannizzia</taxon>
    </lineage>
</organism>
<keyword evidence="4 7" id="KW-0812">Transmembrane</keyword>
<dbReference type="OrthoDB" id="1077582at2759"/>
<dbReference type="eggNOG" id="ENOG502SI5I">
    <property type="taxonomic scope" value="Eukaryota"/>
</dbReference>
<keyword evidence="10" id="KW-1185">Reference proteome</keyword>
<proteinExistence type="inferred from homology"/>
<evidence type="ECO:0000313" key="9">
    <source>
        <dbReference type="EMBL" id="EFR01714.1"/>
    </source>
</evidence>
<feature type="domain" description="Wax synthase" evidence="8">
    <location>
        <begin position="243"/>
        <end position="330"/>
    </location>
</feature>
<feature type="transmembrane region" description="Helical" evidence="7">
    <location>
        <begin position="326"/>
        <end position="351"/>
    </location>
</feature>
<dbReference type="PANTHER" id="PTHR31595">
    <property type="entry name" value="LONG-CHAIN-ALCOHOL O-FATTY-ACYLTRANSFERASE 3-RELATED"/>
    <property type="match status" value="1"/>
</dbReference>
<evidence type="ECO:0000259" key="8">
    <source>
        <dbReference type="Pfam" id="PF13813"/>
    </source>
</evidence>
<dbReference type="PANTHER" id="PTHR31595:SF60">
    <property type="entry name" value="BIOSYNTHESIS PROTEIN (TRI7), PUTATIVE (AFU_ORTHOLOGUE AFUA_8G05970)-RELATED"/>
    <property type="match status" value="1"/>
</dbReference>
<feature type="transmembrane region" description="Helical" evidence="7">
    <location>
        <begin position="29"/>
        <end position="45"/>
    </location>
</feature>
<evidence type="ECO:0000256" key="1">
    <source>
        <dbReference type="ARBA" id="ARBA00004141"/>
    </source>
</evidence>
<dbReference type="Pfam" id="PF13813">
    <property type="entry name" value="MBOAT_2"/>
    <property type="match status" value="1"/>
</dbReference>
<evidence type="ECO:0000256" key="5">
    <source>
        <dbReference type="ARBA" id="ARBA00022989"/>
    </source>
</evidence>
<dbReference type="OMA" id="FRHIGTP"/>
<dbReference type="GO" id="GO:0016020">
    <property type="term" value="C:membrane"/>
    <property type="evidence" value="ECO:0007669"/>
    <property type="project" value="UniProtKB-SubCell"/>
</dbReference>
<evidence type="ECO:0000256" key="7">
    <source>
        <dbReference type="SAM" id="Phobius"/>
    </source>
</evidence>
<dbReference type="STRING" id="535722.E4UWF8"/>
<dbReference type="RefSeq" id="XP_003172125.1">
    <property type="nucleotide sequence ID" value="XM_003172077.1"/>
</dbReference>
<dbReference type="InParanoid" id="E4UWF8"/>
<dbReference type="InterPro" id="IPR032805">
    <property type="entry name" value="Wax_synthase_dom"/>
</dbReference>
<keyword evidence="6 7" id="KW-0472">Membrane</keyword>
<evidence type="ECO:0000313" key="10">
    <source>
        <dbReference type="Proteomes" id="UP000002669"/>
    </source>
</evidence>
<feature type="transmembrane region" description="Helical" evidence="7">
    <location>
        <begin position="57"/>
        <end position="78"/>
    </location>
</feature>